<dbReference type="OrthoDB" id="6145901at2759"/>
<evidence type="ECO:0008006" key="4">
    <source>
        <dbReference type="Google" id="ProtNLM"/>
    </source>
</evidence>
<reference evidence="3" key="1">
    <citation type="submission" date="2021-01" db="EMBL/GenBank/DDBJ databases">
        <title>Caligus Genome Assembly.</title>
        <authorList>
            <person name="Gallardo-Escarate C."/>
        </authorList>
    </citation>
    <scope>NUCLEOTIDE SEQUENCE [LARGE SCALE GENOMIC DNA]</scope>
</reference>
<evidence type="ECO:0000256" key="1">
    <source>
        <dbReference type="SAM" id="MobiDB-lite"/>
    </source>
</evidence>
<dbReference type="AlphaFoldDB" id="A0A7T8K808"/>
<proteinExistence type="predicted"/>
<dbReference type="EMBL" id="CP045895">
    <property type="protein sequence ID" value="QQP49643.1"/>
    <property type="molecule type" value="Genomic_DNA"/>
</dbReference>
<accession>A0A7T8K808</accession>
<gene>
    <name evidence="2" type="ORF">FKW44_010386</name>
</gene>
<protein>
    <recommendedName>
        <fullName evidence="4">DUF5641 domain-containing protein</fullName>
    </recommendedName>
</protein>
<evidence type="ECO:0000313" key="3">
    <source>
        <dbReference type="Proteomes" id="UP000595437"/>
    </source>
</evidence>
<dbReference type="Proteomes" id="UP000595437">
    <property type="component" value="Chromosome 6"/>
</dbReference>
<evidence type="ECO:0000313" key="2">
    <source>
        <dbReference type="EMBL" id="QQP49643.1"/>
    </source>
</evidence>
<sequence length="97" mass="11259">NFYPQFPTNFDEKDLVAIDERMEKGCECSPKNLEILGDRTNLQELQSRRKGLRPAVNLKPGDYVLIRDKLLKRNQWPLDSSTKSGQVQTVKLGRHKF</sequence>
<feature type="region of interest" description="Disordered" evidence="1">
    <location>
        <begin position="77"/>
        <end position="97"/>
    </location>
</feature>
<feature type="compositionally biased region" description="Polar residues" evidence="1">
    <location>
        <begin position="77"/>
        <end position="89"/>
    </location>
</feature>
<keyword evidence="3" id="KW-1185">Reference proteome</keyword>
<organism evidence="2 3">
    <name type="scientific">Caligus rogercresseyi</name>
    <name type="common">Sea louse</name>
    <dbReference type="NCBI Taxonomy" id="217165"/>
    <lineage>
        <taxon>Eukaryota</taxon>
        <taxon>Metazoa</taxon>
        <taxon>Ecdysozoa</taxon>
        <taxon>Arthropoda</taxon>
        <taxon>Crustacea</taxon>
        <taxon>Multicrustacea</taxon>
        <taxon>Hexanauplia</taxon>
        <taxon>Copepoda</taxon>
        <taxon>Siphonostomatoida</taxon>
        <taxon>Caligidae</taxon>
        <taxon>Caligus</taxon>
    </lineage>
</organism>
<name>A0A7T8K808_CALRO</name>
<feature type="non-terminal residue" evidence="2">
    <location>
        <position position="1"/>
    </location>
</feature>